<reference evidence="4 5" key="1">
    <citation type="journal article" date="2015" name="Stand. Genomic Sci.">
        <title>Genomic Encyclopedia of Bacterial and Archaeal Type Strains, Phase III: the genomes of soil and plant-associated and newly described type strains.</title>
        <authorList>
            <person name="Whitman W.B."/>
            <person name="Woyke T."/>
            <person name="Klenk H.P."/>
            <person name="Zhou Y."/>
            <person name="Lilburn T.G."/>
            <person name="Beck B.J."/>
            <person name="De Vos P."/>
            <person name="Vandamme P."/>
            <person name="Eisen J.A."/>
            <person name="Garrity G."/>
            <person name="Hugenholtz P."/>
            <person name="Kyrpides N.C."/>
        </authorList>
    </citation>
    <scope>NUCLEOTIDE SEQUENCE [LARGE SCALE GENOMIC DNA]</scope>
    <source>
        <strain evidence="4 5">VKM Ac-2541</strain>
    </source>
</reference>
<dbReference type="SUPFAM" id="SSF48498">
    <property type="entry name" value="Tetracyclin repressor-like, C-terminal domain"/>
    <property type="match status" value="1"/>
</dbReference>
<feature type="domain" description="HTH tetR-type" evidence="3">
    <location>
        <begin position="5"/>
        <end position="65"/>
    </location>
</feature>
<dbReference type="GO" id="GO:0000976">
    <property type="term" value="F:transcription cis-regulatory region binding"/>
    <property type="evidence" value="ECO:0007669"/>
    <property type="project" value="TreeGrafter"/>
</dbReference>
<evidence type="ECO:0000256" key="1">
    <source>
        <dbReference type="ARBA" id="ARBA00023125"/>
    </source>
</evidence>
<dbReference type="InterPro" id="IPR041583">
    <property type="entry name" value="TetR_C_31"/>
</dbReference>
<feature type="DNA-binding region" description="H-T-H motif" evidence="2">
    <location>
        <begin position="28"/>
        <end position="47"/>
    </location>
</feature>
<keyword evidence="1 2" id="KW-0238">DNA-binding</keyword>
<dbReference type="InterPro" id="IPR001647">
    <property type="entry name" value="HTH_TetR"/>
</dbReference>
<dbReference type="InterPro" id="IPR009057">
    <property type="entry name" value="Homeodomain-like_sf"/>
</dbReference>
<evidence type="ECO:0000256" key="2">
    <source>
        <dbReference type="PROSITE-ProRule" id="PRU00335"/>
    </source>
</evidence>
<dbReference type="PROSITE" id="PS50977">
    <property type="entry name" value="HTH_TETR_2"/>
    <property type="match status" value="1"/>
</dbReference>
<protein>
    <submittedName>
        <fullName evidence="4">TetR family transcriptional regulator</fullName>
    </submittedName>
</protein>
<dbReference type="Gene3D" id="1.10.357.10">
    <property type="entry name" value="Tetracycline Repressor, domain 2"/>
    <property type="match status" value="1"/>
</dbReference>
<evidence type="ECO:0000259" key="3">
    <source>
        <dbReference type="PROSITE" id="PS50977"/>
    </source>
</evidence>
<gene>
    <name evidence="4" type="ORF">EV646_113180</name>
</gene>
<dbReference type="SUPFAM" id="SSF46689">
    <property type="entry name" value="Homeodomain-like"/>
    <property type="match status" value="1"/>
</dbReference>
<keyword evidence="5" id="KW-1185">Reference proteome</keyword>
<name>A0A4R2IFT8_9ACTN</name>
<dbReference type="Pfam" id="PF17940">
    <property type="entry name" value="TetR_C_31"/>
    <property type="match status" value="1"/>
</dbReference>
<dbReference type="Pfam" id="PF00440">
    <property type="entry name" value="TetR_N"/>
    <property type="match status" value="1"/>
</dbReference>
<comment type="caution">
    <text evidence="4">The sequence shown here is derived from an EMBL/GenBank/DDBJ whole genome shotgun (WGS) entry which is preliminary data.</text>
</comment>
<dbReference type="InterPro" id="IPR036271">
    <property type="entry name" value="Tet_transcr_reg_TetR-rel_C_sf"/>
</dbReference>
<dbReference type="AlphaFoldDB" id="A0A4R2IFT8"/>
<dbReference type="PRINTS" id="PR00455">
    <property type="entry name" value="HTHTETR"/>
</dbReference>
<accession>A0A4R2IFT8</accession>
<organism evidence="4 5">
    <name type="scientific">Kribbella antiqua</name>
    <dbReference type="NCBI Taxonomy" id="2512217"/>
    <lineage>
        <taxon>Bacteria</taxon>
        <taxon>Bacillati</taxon>
        <taxon>Actinomycetota</taxon>
        <taxon>Actinomycetes</taxon>
        <taxon>Propionibacteriales</taxon>
        <taxon>Kribbellaceae</taxon>
        <taxon>Kribbella</taxon>
    </lineage>
</organism>
<evidence type="ECO:0000313" key="5">
    <source>
        <dbReference type="Proteomes" id="UP000295573"/>
    </source>
</evidence>
<dbReference type="InterPro" id="IPR050109">
    <property type="entry name" value="HTH-type_TetR-like_transc_reg"/>
</dbReference>
<dbReference type="PANTHER" id="PTHR30055">
    <property type="entry name" value="HTH-TYPE TRANSCRIPTIONAL REGULATOR RUTR"/>
    <property type="match status" value="1"/>
</dbReference>
<dbReference type="GO" id="GO:0003700">
    <property type="term" value="F:DNA-binding transcription factor activity"/>
    <property type="evidence" value="ECO:0007669"/>
    <property type="project" value="TreeGrafter"/>
</dbReference>
<sequence length="199" mass="21124">MMPGMGNREALIQGAKQCLFEKGFTRTTARDIATAAGVSLAAIGYHFGSTEALLSQALFAAVEEWGGRLSQAMAAGGDPAAIWDGVIESVRSDRAMWTVQYELVGQIDRAEQLRTFLTESQRYARSELGELFGSSAEGEEQRLLAGLYQAILGGLVMQWLIDPENAPSGADIVAALSLAARRGASEVEGDDHEGADGQG</sequence>
<dbReference type="EMBL" id="SLWR01000013">
    <property type="protein sequence ID" value="TCO42558.1"/>
    <property type="molecule type" value="Genomic_DNA"/>
</dbReference>
<dbReference type="Proteomes" id="UP000295573">
    <property type="component" value="Unassembled WGS sequence"/>
</dbReference>
<evidence type="ECO:0000313" key="4">
    <source>
        <dbReference type="EMBL" id="TCO42558.1"/>
    </source>
</evidence>
<proteinExistence type="predicted"/>
<dbReference type="PANTHER" id="PTHR30055:SF219">
    <property type="entry name" value="TRANSCRIPTIONAL REGULATORY PROTEIN"/>
    <property type="match status" value="1"/>
</dbReference>